<keyword evidence="1" id="KW-0812">Transmembrane</keyword>
<dbReference type="Gene3D" id="1.10.10.10">
    <property type="entry name" value="Winged helix-like DNA-binding domain superfamily/Winged helix DNA-binding domain"/>
    <property type="match status" value="1"/>
</dbReference>
<accession>A0A7U4JAS9</accession>
<gene>
    <name evidence="3" type="ORF">TS85_18740</name>
</gene>
<name>A0A7U4JAS9_9SPHN</name>
<evidence type="ECO:0000256" key="1">
    <source>
        <dbReference type="SAM" id="Phobius"/>
    </source>
</evidence>
<dbReference type="AlphaFoldDB" id="A0A7U4JAS9"/>
<dbReference type="SUPFAM" id="SSF46894">
    <property type="entry name" value="C-terminal effector domain of the bipartite response regulators"/>
    <property type="match status" value="1"/>
</dbReference>
<reference evidence="3 4" key="1">
    <citation type="journal article" date="2015" name="Int. J. Syst. Evol. Microbiol.">
        <title>Sphingomonas hengshuiensis sp. nov., isolated from lake wetland.</title>
        <authorList>
            <person name="Wei S."/>
            <person name="Wang T."/>
            <person name="Liu H."/>
            <person name="Zhang C."/>
            <person name="Guo J."/>
            <person name="Wang Q."/>
            <person name="Liang K."/>
            <person name="Zhang Z."/>
        </authorList>
    </citation>
    <scope>NUCLEOTIDE SEQUENCE [LARGE SCALE GENOMIC DNA]</scope>
    <source>
        <strain evidence="3 4">WHSC-8</strain>
    </source>
</reference>
<feature type="transmembrane region" description="Helical" evidence="1">
    <location>
        <begin position="141"/>
        <end position="165"/>
    </location>
</feature>
<dbReference type="EMBL" id="CP010836">
    <property type="protein sequence ID" value="AJP73396.1"/>
    <property type="molecule type" value="Genomic_DNA"/>
</dbReference>
<dbReference type="InterPro" id="IPR036388">
    <property type="entry name" value="WH-like_DNA-bd_sf"/>
</dbReference>
<evidence type="ECO:0000313" key="3">
    <source>
        <dbReference type="EMBL" id="AJP73396.1"/>
    </source>
</evidence>
<feature type="domain" description="HTH luxR-type" evidence="2">
    <location>
        <begin position="6"/>
        <end position="62"/>
    </location>
</feature>
<dbReference type="RefSeq" id="WP_044334261.1">
    <property type="nucleotide sequence ID" value="NZ_CP010836.1"/>
</dbReference>
<organism evidence="3 4">
    <name type="scientific">Sphingomonas hengshuiensis</name>
    <dbReference type="NCBI Taxonomy" id="1609977"/>
    <lineage>
        <taxon>Bacteria</taxon>
        <taxon>Pseudomonadati</taxon>
        <taxon>Pseudomonadota</taxon>
        <taxon>Alphaproteobacteria</taxon>
        <taxon>Sphingomonadales</taxon>
        <taxon>Sphingomonadaceae</taxon>
        <taxon>Sphingomonas</taxon>
    </lineage>
</organism>
<proteinExistence type="predicted"/>
<dbReference type="GO" id="GO:0006355">
    <property type="term" value="P:regulation of DNA-templated transcription"/>
    <property type="evidence" value="ECO:0007669"/>
    <property type="project" value="InterPro"/>
</dbReference>
<dbReference type="InterPro" id="IPR016032">
    <property type="entry name" value="Sig_transdc_resp-reg_C-effctor"/>
</dbReference>
<evidence type="ECO:0000259" key="2">
    <source>
        <dbReference type="SMART" id="SM00421"/>
    </source>
</evidence>
<sequence>MGDDPRALLTESQLACLRLVHVGSSKRIAQVRGGSHHTIDHHIKGALSRLGLEDRDTAAALIRDWDRRDSQDLATPSPPIVYTPPEPAEAALADAENTGSINQVADVTVPYVIQLPPERQTLLDMLGEFEPAKLNAASRMALATAIALAMTMLMGGLSLFLAGILTAGRALLN</sequence>
<keyword evidence="1" id="KW-0472">Membrane</keyword>
<reference evidence="3 4" key="2">
    <citation type="submission" date="2015-02" db="EMBL/GenBank/DDBJ databases">
        <title>The complete genome of Sphingomonas hengshuiensis sp. WHSC-8 isolated from soil of Hengshui Lake.</title>
        <authorList>
            <person name="Wei S."/>
            <person name="Guo J."/>
            <person name="Su C."/>
            <person name="Wu R."/>
            <person name="Zhang Z."/>
            <person name="Liang K."/>
            <person name="Li H."/>
            <person name="Wang T."/>
            <person name="Liu H."/>
            <person name="Zhang C."/>
            <person name="Li Z."/>
            <person name="Wang Q."/>
            <person name="Meng J."/>
        </authorList>
    </citation>
    <scope>NUCLEOTIDE SEQUENCE [LARGE SCALE GENOMIC DNA]</scope>
    <source>
        <strain evidence="3 4">WHSC-8</strain>
    </source>
</reference>
<keyword evidence="1" id="KW-1133">Transmembrane helix</keyword>
<dbReference type="SMART" id="SM00421">
    <property type="entry name" value="HTH_LUXR"/>
    <property type="match status" value="1"/>
</dbReference>
<dbReference type="KEGG" id="sphi:TS85_18740"/>
<dbReference type="Proteomes" id="UP000032300">
    <property type="component" value="Chromosome"/>
</dbReference>
<dbReference type="InterPro" id="IPR000792">
    <property type="entry name" value="Tscrpt_reg_LuxR_C"/>
</dbReference>
<evidence type="ECO:0000313" key="4">
    <source>
        <dbReference type="Proteomes" id="UP000032300"/>
    </source>
</evidence>
<keyword evidence="4" id="KW-1185">Reference proteome</keyword>
<dbReference type="GO" id="GO:0003677">
    <property type="term" value="F:DNA binding"/>
    <property type="evidence" value="ECO:0007669"/>
    <property type="project" value="InterPro"/>
</dbReference>
<dbReference type="OrthoDB" id="7206433at2"/>
<protein>
    <recommendedName>
        <fullName evidence="2">HTH luxR-type domain-containing protein</fullName>
    </recommendedName>
</protein>